<dbReference type="AlphaFoldDB" id="A0A8T1C4V9"/>
<evidence type="ECO:0000313" key="3">
    <source>
        <dbReference type="Proteomes" id="UP000736787"/>
    </source>
</evidence>
<evidence type="ECO:0000256" key="1">
    <source>
        <dbReference type="SAM" id="MobiDB-lite"/>
    </source>
</evidence>
<accession>A0A8T1C4V9</accession>
<reference evidence="2" key="1">
    <citation type="submission" date="2018-10" db="EMBL/GenBank/DDBJ databases">
        <title>Effector identification in a new, highly contiguous assembly of the strawberry crown rot pathogen Phytophthora cactorum.</title>
        <authorList>
            <person name="Armitage A.D."/>
            <person name="Nellist C.F."/>
            <person name="Bates H."/>
            <person name="Vickerstaff R.J."/>
            <person name="Harrison R.J."/>
        </authorList>
    </citation>
    <scope>NUCLEOTIDE SEQUENCE</scope>
    <source>
        <strain evidence="2">4040</strain>
    </source>
</reference>
<protein>
    <submittedName>
        <fullName evidence="2">Uncharacterized protein</fullName>
    </submittedName>
</protein>
<organism evidence="2 3">
    <name type="scientific">Phytophthora cactorum</name>
    <dbReference type="NCBI Taxonomy" id="29920"/>
    <lineage>
        <taxon>Eukaryota</taxon>
        <taxon>Sar</taxon>
        <taxon>Stramenopiles</taxon>
        <taxon>Oomycota</taxon>
        <taxon>Peronosporomycetes</taxon>
        <taxon>Peronosporales</taxon>
        <taxon>Peronosporaceae</taxon>
        <taxon>Phytophthora</taxon>
    </lineage>
</organism>
<evidence type="ECO:0000313" key="2">
    <source>
        <dbReference type="EMBL" id="KAG2917086.1"/>
    </source>
</evidence>
<gene>
    <name evidence="2" type="ORF">PC117_g17550</name>
</gene>
<name>A0A8T1C4V9_9STRA</name>
<sequence>MVSGGSGVGRGIPVLLLREGLVRVLLTGDVRDLVLAAKKSSPETQPLSEAELKDAANEMGCVVGEPRTRDEST</sequence>
<comment type="caution">
    <text evidence="2">The sequence shown here is derived from an EMBL/GenBank/DDBJ whole genome shotgun (WGS) entry which is preliminary data.</text>
</comment>
<dbReference type="Proteomes" id="UP000736787">
    <property type="component" value="Unassembled WGS sequence"/>
</dbReference>
<feature type="region of interest" description="Disordered" evidence="1">
    <location>
        <begin position="39"/>
        <end position="73"/>
    </location>
</feature>
<dbReference type="EMBL" id="RCMK01000667">
    <property type="protein sequence ID" value="KAG2917086.1"/>
    <property type="molecule type" value="Genomic_DNA"/>
</dbReference>
<proteinExistence type="predicted"/>